<dbReference type="InterPro" id="IPR007364">
    <property type="entry name" value="SFM1-like"/>
</dbReference>
<comment type="caution">
    <text evidence="1">The sequence shown here is derived from an EMBL/GenBank/DDBJ whole genome shotgun (WGS) entry which is preliminary data.</text>
</comment>
<accession>A0A8H5D2A2</accession>
<dbReference type="OrthoDB" id="373498at2759"/>
<proteinExistence type="predicted"/>
<protein>
    <submittedName>
        <fullName evidence="1">Uncharacterized protein</fullName>
    </submittedName>
</protein>
<gene>
    <name evidence="1" type="ORF">D9758_011956</name>
</gene>
<dbReference type="GO" id="GO:0008168">
    <property type="term" value="F:methyltransferase activity"/>
    <property type="evidence" value="ECO:0007669"/>
    <property type="project" value="InterPro"/>
</dbReference>
<dbReference type="AlphaFoldDB" id="A0A8H5D2A2"/>
<dbReference type="Pfam" id="PF04252">
    <property type="entry name" value="SFM1-like"/>
    <property type="match status" value="1"/>
</dbReference>
<evidence type="ECO:0000313" key="2">
    <source>
        <dbReference type="Proteomes" id="UP000559256"/>
    </source>
</evidence>
<reference evidence="1 2" key="1">
    <citation type="journal article" date="2020" name="ISME J.">
        <title>Uncovering the hidden diversity of litter-decomposition mechanisms in mushroom-forming fungi.</title>
        <authorList>
            <person name="Floudas D."/>
            <person name="Bentzer J."/>
            <person name="Ahren D."/>
            <person name="Johansson T."/>
            <person name="Persson P."/>
            <person name="Tunlid A."/>
        </authorList>
    </citation>
    <scope>NUCLEOTIDE SEQUENCE [LARGE SCALE GENOMIC DNA]</scope>
    <source>
        <strain evidence="1 2">CBS 291.85</strain>
    </source>
</reference>
<sequence>MRTLAGQGSHVHFTNLIILVGTAQAKFADIPEGRENLTEASCHQARVLDFMNERLGGSLDKVCLLDPKAEELSPEDGDGRFEWFLFDVEFWWFRVWDF</sequence>
<dbReference type="EMBL" id="JAACJM010000066">
    <property type="protein sequence ID" value="KAF5352310.1"/>
    <property type="molecule type" value="Genomic_DNA"/>
</dbReference>
<evidence type="ECO:0000313" key="1">
    <source>
        <dbReference type="EMBL" id="KAF5352310.1"/>
    </source>
</evidence>
<organism evidence="1 2">
    <name type="scientific">Tetrapyrgos nigripes</name>
    <dbReference type="NCBI Taxonomy" id="182062"/>
    <lineage>
        <taxon>Eukaryota</taxon>
        <taxon>Fungi</taxon>
        <taxon>Dikarya</taxon>
        <taxon>Basidiomycota</taxon>
        <taxon>Agaricomycotina</taxon>
        <taxon>Agaricomycetes</taxon>
        <taxon>Agaricomycetidae</taxon>
        <taxon>Agaricales</taxon>
        <taxon>Marasmiineae</taxon>
        <taxon>Marasmiaceae</taxon>
        <taxon>Tetrapyrgos</taxon>
    </lineage>
</organism>
<keyword evidence="2" id="KW-1185">Reference proteome</keyword>
<name>A0A8H5D2A2_9AGAR</name>
<dbReference type="Proteomes" id="UP000559256">
    <property type="component" value="Unassembled WGS sequence"/>
</dbReference>